<dbReference type="InterPro" id="IPR014710">
    <property type="entry name" value="RmlC-like_jellyroll"/>
</dbReference>
<feature type="domain" description="HTH araC/xylS-type" evidence="4">
    <location>
        <begin position="207"/>
        <end position="305"/>
    </location>
</feature>
<accession>A0A844GLC1</accession>
<keyword evidence="2" id="KW-0238">DNA-binding</keyword>
<evidence type="ECO:0000313" key="6">
    <source>
        <dbReference type="Proteomes" id="UP000437824"/>
    </source>
</evidence>
<sequence>MQNEKLPKLREGRVHGTKDFPCAIYWTGSRKKGIMVQHHWHEEIEIIYFSGGEFCVEINIEKYRISGECIFFINPGELHSISVEKDGECMEDAVVFHMDILNFASSMDQVQTRLLQPIQNGRLLFPRCIETESPAFKTVRDAFLNIQNAFGRSCTGEGICDGQAVTEDITCQLAVKASLLRILTVLSANRMFTETSRNNDRRIETIKKAIGYIQDNYKEKIYIRDLADLIGMNEQYFCRFFKKAIGRSPIEYVNEYRIKKARHYLEETDLTVMEICLECGYNNLGNFLREFRRYTDTTPLQYRKRS</sequence>
<dbReference type="InterPro" id="IPR037923">
    <property type="entry name" value="HTH-like"/>
</dbReference>
<dbReference type="Proteomes" id="UP000437824">
    <property type="component" value="Unassembled WGS sequence"/>
</dbReference>
<dbReference type="AlphaFoldDB" id="A0A844GLC1"/>
<dbReference type="PANTHER" id="PTHR43280">
    <property type="entry name" value="ARAC-FAMILY TRANSCRIPTIONAL REGULATOR"/>
    <property type="match status" value="1"/>
</dbReference>
<dbReference type="SMART" id="SM00342">
    <property type="entry name" value="HTH_ARAC"/>
    <property type="match status" value="1"/>
</dbReference>
<dbReference type="PROSITE" id="PS00041">
    <property type="entry name" value="HTH_ARAC_FAMILY_1"/>
    <property type="match status" value="1"/>
</dbReference>
<dbReference type="EMBL" id="WMBC01000011">
    <property type="protein sequence ID" value="MTD62149.1"/>
    <property type="molecule type" value="Genomic_DNA"/>
</dbReference>
<evidence type="ECO:0000256" key="3">
    <source>
        <dbReference type="ARBA" id="ARBA00023163"/>
    </source>
</evidence>
<organism evidence="5 6">
    <name type="scientific">Blautia luti DSM 14534 = JCM 17040</name>
    <dbReference type="NCBI Taxonomy" id="649762"/>
    <lineage>
        <taxon>Bacteria</taxon>
        <taxon>Bacillati</taxon>
        <taxon>Bacillota</taxon>
        <taxon>Clostridia</taxon>
        <taxon>Lachnospirales</taxon>
        <taxon>Lachnospiraceae</taxon>
        <taxon>Blautia</taxon>
    </lineage>
</organism>
<dbReference type="Pfam" id="PF02311">
    <property type="entry name" value="AraC_binding"/>
    <property type="match status" value="1"/>
</dbReference>
<dbReference type="GO" id="GO:0003700">
    <property type="term" value="F:DNA-binding transcription factor activity"/>
    <property type="evidence" value="ECO:0007669"/>
    <property type="project" value="InterPro"/>
</dbReference>
<dbReference type="Gene3D" id="1.10.10.60">
    <property type="entry name" value="Homeodomain-like"/>
    <property type="match status" value="2"/>
</dbReference>
<evidence type="ECO:0000256" key="1">
    <source>
        <dbReference type="ARBA" id="ARBA00023015"/>
    </source>
</evidence>
<dbReference type="GO" id="GO:0043565">
    <property type="term" value="F:sequence-specific DNA binding"/>
    <property type="evidence" value="ECO:0007669"/>
    <property type="project" value="InterPro"/>
</dbReference>
<dbReference type="SUPFAM" id="SSF46689">
    <property type="entry name" value="Homeodomain-like"/>
    <property type="match status" value="2"/>
</dbReference>
<dbReference type="RefSeq" id="WP_154780720.1">
    <property type="nucleotide sequence ID" value="NZ_WMBC01000011.1"/>
</dbReference>
<dbReference type="SUPFAM" id="SSF51215">
    <property type="entry name" value="Regulatory protein AraC"/>
    <property type="match status" value="1"/>
</dbReference>
<gene>
    <name evidence="5" type="ORF">GKZ57_13060</name>
</gene>
<dbReference type="Gene3D" id="2.60.120.10">
    <property type="entry name" value="Jelly Rolls"/>
    <property type="match status" value="1"/>
</dbReference>
<dbReference type="CDD" id="cd02208">
    <property type="entry name" value="cupin_RmlC-like"/>
    <property type="match status" value="1"/>
</dbReference>
<name>A0A844GLC1_9FIRM</name>
<proteinExistence type="predicted"/>
<dbReference type="InterPro" id="IPR009057">
    <property type="entry name" value="Homeodomain-like_sf"/>
</dbReference>
<keyword evidence="3" id="KW-0804">Transcription</keyword>
<reference evidence="5 6" key="1">
    <citation type="submission" date="2019-11" db="EMBL/GenBank/DDBJ databases">
        <title>Draft genome sequence of Blautia luti DSM 14534T, isolated from human stool.</title>
        <authorList>
            <person name="Ortiz R."/>
            <person name="Melis-Arcos F."/>
            <person name="Covarrubias P."/>
            <person name="Cardenas J.P."/>
            <person name="Perez-Donoso J."/>
            <person name="Almonacid D."/>
        </authorList>
    </citation>
    <scope>NUCLEOTIDE SEQUENCE [LARGE SCALE GENOMIC DNA]</scope>
    <source>
        <strain evidence="5 6">DSM 14534</strain>
    </source>
</reference>
<evidence type="ECO:0000256" key="2">
    <source>
        <dbReference type="ARBA" id="ARBA00023125"/>
    </source>
</evidence>
<keyword evidence="1" id="KW-0805">Transcription regulation</keyword>
<dbReference type="Pfam" id="PF12833">
    <property type="entry name" value="HTH_18"/>
    <property type="match status" value="1"/>
</dbReference>
<protein>
    <submittedName>
        <fullName evidence="5">Helix-turn-helix domain-containing protein</fullName>
    </submittedName>
</protein>
<dbReference type="PROSITE" id="PS01124">
    <property type="entry name" value="HTH_ARAC_FAMILY_2"/>
    <property type="match status" value="1"/>
</dbReference>
<dbReference type="InterPro" id="IPR018060">
    <property type="entry name" value="HTH_AraC"/>
</dbReference>
<dbReference type="PANTHER" id="PTHR43280:SF28">
    <property type="entry name" value="HTH-TYPE TRANSCRIPTIONAL ACTIVATOR RHAS"/>
    <property type="match status" value="1"/>
</dbReference>
<dbReference type="InterPro" id="IPR018062">
    <property type="entry name" value="HTH_AraC-typ_CS"/>
</dbReference>
<evidence type="ECO:0000313" key="5">
    <source>
        <dbReference type="EMBL" id="MTD62149.1"/>
    </source>
</evidence>
<evidence type="ECO:0000259" key="4">
    <source>
        <dbReference type="PROSITE" id="PS01124"/>
    </source>
</evidence>
<dbReference type="InterPro" id="IPR003313">
    <property type="entry name" value="AraC-bd"/>
</dbReference>
<comment type="caution">
    <text evidence="5">The sequence shown here is derived from an EMBL/GenBank/DDBJ whole genome shotgun (WGS) entry which is preliminary data.</text>
</comment>